<name>A0ABW2HRX2_9ACTN</name>
<evidence type="ECO:0000313" key="4">
    <source>
        <dbReference type="EMBL" id="MFC7275356.1"/>
    </source>
</evidence>
<comment type="caution">
    <text evidence="4">The sequence shown here is derived from an EMBL/GenBank/DDBJ whole genome shotgun (WGS) entry which is preliminary data.</text>
</comment>
<dbReference type="Pfam" id="PF00583">
    <property type="entry name" value="Acetyltransf_1"/>
    <property type="match status" value="2"/>
</dbReference>
<dbReference type="PROSITE" id="PS51186">
    <property type="entry name" value="GNAT"/>
    <property type="match status" value="2"/>
</dbReference>
<protein>
    <submittedName>
        <fullName evidence="4">GNAT family N-acetyltransferase</fullName>
        <ecNumber evidence="4">2.3.1.-</ecNumber>
    </submittedName>
</protein>
<feature type="domain" description="N-acetyltransferase" evidence="3">
    <location>
        <begin position="176"/>
        <end position="323"/>
    </location>
</feature>
<keyword evidence="1 4" id="KW-0808">Transferase</keyword>
<keyword evidence="2 4" id="KW-0012">Acyltransferase</keyword>
<evidence type="ECO:0000313" key="5">
    <source>
        <dbReference type="Proteomes" id="UP001596548"/>
    </source>
</evidence>
<reference evidence="5" key="1">
    <citation type="journal article" date="2019" name="Int. J. Syst. Evol. Microbiol.">
        <title>The Global Catalogue of Microorganisms (GCM) 10K type strain sequencing project: providing services to taxonomists for standard genome sequencing and annotation.</title>
        <authorList>
            <consortium name="The Broad Institute Genomics Platform"/>
            <consortium name="The Broad Institute Genome Sequencing Center for Infectious Disease"/>
            <person name="Wu L."/>
            <person name="Ma J."/>
        </authorList>
    </citation>
    <scope>NUCLEOTIDE SEQUENCE [LARGE SCALE GENOMIC DNA]</scope>
    <source>
        <strain evidence="5">XZYJT-10</strain>
    </source>
</reference>
<dbReference type="Proteomes" id="UP001596548">
    <property type="component" value="Unassembled WGS sequence"/>
</dbReference>
<dbReference type="SUPFAM" id="SSF55729">
    <property type="entry name" value="Acyl-CoA N-acyltransferases (Nat)"/>
    <property type="match status" value="2"/>
</dbReference>
<evidence type="ECO:0000256" key="1">
    <source>
        <dbReference type="ARBA" id="ARBA00022679"/>
    </source>
</evidence>
<dbReference type="GO" id="GO:0016746">
    <property type="term" value="F:acyltransferase activity"/>
    <property type="evidence" value="ECO:0007669"/>
    <property type="project" value="UniProtKB-KW"/>
</dbReference>
<feature type="domain" description="N-acetyltransferase" evidence="3">
    <location>
        <begin position="19"/>
        <end position="169"/>
    </location>
</feature>
<dbReference type="InterPro" id="IPR016181">
    <property type="entry name" value="Acyl_CoA_acyltransferase"/>
</dbReference>
<accession>A0ABW2HRX2</accession>
<dbReference type="InterPro" id="IPR050680">
    <property type="entry name" value="YpeA/RimI_acetyltransf"/>
</dbReference>
<organism evidence="4 5">
    <name type="scientific">Paractinoplanes rhizophilus</name>
    <dbReference type="NCBI Taxonomy" id="1416877"/>
    <lineage>
        <taxon>Bacteria</taxon>
        <taxon>Bacillati</taxon>
        <taxon>Actinomycetota</taxon>
        <taxon>Actinomycetes</taxon>
        <taxon>Micromonosporales</taxon>
        <taxon>Micromonosporaceae</taxon>
        <taxon>Paractinoplanes</taxon>
    </lineage>
</organism>
<proteinExistence type="predicted"/>
<sequence>MREFTLMGLELIDLTPAELETRRPAMAANYARDVARNFGVDPDRALEQSAHQIGAGLPDGVATEGQLLRKAVDDGDEVGFLWVSMPGTVYPGMAWISEIEVADGLRGRGYGRRMIAAAEADLAARGVRQVGLHVFGHNVGARRLYQRLGYRILGQVRTRPIVAPELRAAGDGDGDVTLAPMTQQAYEEHVAALAAGDPFALVRDPSATTERALRTAGRIAPAGVATEGILLHTAHVRGREAGWIWTSLPTPDRPAIGLILHLEVDPERRRRGLGRRMIAAIEAELARHGVPRIGLSIPGRAEALAFADSLDMSLASEQMIKDL</sequence>
<dbReference type="Gene3D" id="3.40.630.30">
    <property type="match status" value="2"/>
</dbReference>
<evidence type="ECO:0000256" key="2">
    <source>
        <dbReference type="ARBA" id="ARBA00023315"/>
    </source>
</evidence>
<dbReference type="InterPro" id="IPR000182">
    <property type="entry name" value="GNAT_dom"/>
</dbReference>
<evidence type="ECO:0000259" key="3">
    <source>
        <dbReference type="PROSITE" id="PS51186"/>
    </source>
</evidence>
<keyword evidence="5" id="KW-1185">Reference proteome</keyword>
<gene>
    <name evidence="4" type="ORF">ACFQS1_15315</name>
</gene>
<dbReference type="EMBL" id="JBHTBJ010000009">
    <property type="protein sequence ID" value="MFC7275356.1"/>
    <property type="molecule type" value="Genomic_DNA"/>
</dbReference>
<dbReference type="RefSeq" id="WP_378968360.1">
    <property type="nucleotide sequence ID" value="NZ_JBHTBJ010000009.1"/>
</dbReference>
<dbReference type="EC" id="2.3.1.-" evidence="4"/>
<dbReference type="PANTHER" id="PTHR43420">
    <property type="entry name" value="ACETYLTRANSFERASE"/>
    <property type="match status" value="1"/>
</dbReference>